<keyword evidence="6 7" id="KW-0472">Membrane</keyword>
<organism evidence="8 9">
    <name type="scientific">Hyphobacterium lacteum</name>
    <dbReference type="NCBI Taxonomy" id="3116575"/>
    <lineage>
        <taxon>Bacteria</taxon>
        <taxon>Pseudomonadati</taxon>
        <taxon>Pseudomonadota</taxon>
        <taxon>Alphaproteobacteria</taxon>
        <taxon>Maricaulales</taxon>
        <taxon>Maricaulaceae</taxon>
        <taxon>Hyphobacterium</taxon>
    </lineage>
</organism>
<feature type="transmembrane region" description="Helical" evidence="7">
    <location>
        <begin position="377"/>
        <end position="398"/>
    </location>
</feature>
<feature type="transmembrane region" description="Helical" evidence="7">
    <location>
        <begin position="97"/>
        <end position="115"/>
    </location>
</feature>
<dbReference type="InterPro" id="IPR011701">
    <property type="entry name" value="MFS"/>
</dbReference>
<feature type="transmembrane region" description="Helical" evidence="7">
    <location>
        <begin position="404"/>
        <end position="426"/>
    </location>
</feature>
<feature type="transmembrane region" description="Helical" evidence="7">
    <location>
        <begin position="245"/>
        <end position="267"/>
    </location>
</feature>
<protein>
    <submittedName>
        <fullName evidence="8">MFS transporter</fullName>
    </submittedName>
</protein>
<evidence type="ECO:0000256" key="2">
    <source>
        <dbReference type="ARBA" id="ARBA00008335"/>
    </source>
</evidence>
<dbReference type="InterPro" id="IPR036259">
    <property type="entry name" value="MFS_trans_sf"/>
</dbReference>
<dbReference type="EMBL" id="JAZDRP010000005">
    <property type="protein sequence ID" value="MEE2526675.1"/>
    <property type="molecule type" value="Genomic_DNA"/>
</dbReference>
<dbReference type="SUPFAM" id="SSF103473">
    <property type="entry name" value="MFS general substrate transporter"/>
    <property type="match status" value="1"/>
</dbReference>
<dbReference type="RefSeq" id="WP_330199337.1">
    <property type="nucleotide sequence ID" value="NZ_JAZDRP010000005.1"/>
</dbReference>
<feature type="transmembrane region" description="Helical" evidence="7">
    <location>
        <begin position="19"/>
        <end position="39"/>
    </location>
</feature>
<dbReference type="PANTHER" id="PTHR12778:SF10">
    <property type="entry name" value="MAJOR FACILITATOR SUPERFAMILY DOMAIN-CONTAINING PROTEIN 3"/>
    <property type="match status" value="1"/>
</dbReference>
<name>A0ABU7LRX9_9PROT</name>
<comment type="caution">
    <text evidence="8">The sequence shown here is derived from an EMBL/GenBank/DDBJ whole genome shotgun (WGS) entry which is preliminary data.</text>
</comment>
<evidence type="ECO:0000256" key="1">
    <source>
        <dbReference type="ARBA" id="ARBA00004141"/>
    </source>
</evidence>
<keyword evidence="9" id="KW-1185">Reference proteome</keyword>
<dbReference type="Proteomes" id="UP001354971">
    <property type="component" value="Unassembled WGS sequence"/>
</dbReference>
<proteinExistence type="inferred from homology"/>
<evidence type="ECO:0000256" key="5">
    <source>
        <dbReference type="ARBA" id="ARBA00022989"/>
    </source>
</evidence>
<sequence length="445" mass="47967">MTDVAQPERNNRWADSLRIYAKPVMLSMLILGFASGLPLMMVFQKLSFWLRAEGIDRSTIGFIYWVTIAYTIKWMWSPAVDRIPIPFLTNKLGRRRSWMLLAIAGTMVGLLVIGFSRPSEALWVTLAGAMILAYSGATLDISIDAWRIESAENDNQANMAAAYVMGYRGAIMFAGFGLAIAEWTSWQISFSVMSLTMGITAFLILFMKEPPRDPSVLLPDMGIAQRFATAIIDPFKQFIGRLGPWIVPVFLLISIYRMSDFTMGIMASPLYADLGYGGDIIGGIQGGPGILATIAGGFFGGLIAFRFGVLKAMVVGGAITLVTNGAYAWLAQTGVPEDAWRVAIAIVGDNIAGGFVGTVFIAYLSSLTDPANAATQYALLSSLYAFVNKILAGFSGVLADTVGYMNFFLITASYAVPATLLVILIMTFGSPAAKGQVPTGKEAES</sequence>
<keyword evidence="5 7" id="KW-1133">Transmembrane helix</keyword>
<keyword evidence="3" id="KW-0813">Transport</keyword>
<dbReference type="InterPro" id="IPR004752">
    <property type="entry name" value="AmpG_permease/AT-1"/>
</dbReference>
<dbReference type="Gene3D" id="1.20.1250.20">
    <property type="entry name" value="MFS general substrate transporter like domains"/>
    <property type="match status" value="2"/>
</dbReference>
<accession>A0ABU7LRX9</accession>
<evidence type="ECO:0000256" key="6">
    <source>
        <dbReference type="ARBA" id="ARBA00023136"/>
    </source>
</evidence>
<comment type="similarity">
    <text evidence="2">Belongs to the major facilitator superfamily.</text>
</comment>
<feature type="transmembrane region" description="Helical" evidence="7">
    <location>
        <begin position="312"/>
        <end position="330"/>
    </location>
</feature>
<evidence type="ECO:0000256" key="4">
    <source>
        <dbReference type="ARBA" id="ARBA00022692"/>
    </source>
</evidence>
<feature type="transmembrane region" description="Helical" evidence="7">
    <location>
        <begin position="160"/>
        <end position="180"/>
    </location>
</feature>
<evidence type="ECO:0000313" key="8">
    <source>
        <dbReference type="EMBL" id="MEE2526675.1"/>
    </source>
</evidence>
<feature type="transmembrane region" description="Helical" evidence="7">
    <location>
        <begin position="59"/>
        <end position="76"/>
    </location>
</feature>
<reference evidence="8 9" key="1">
    <citation type="submission" date="2024-01" db="EMBL/GenBank/DDBJ databases">
        <title>Hyphobacterium bacterium isolated from marine sediment.</title>
        <authorList>
            <person name="Zhao S."/>
        </authorList>
    </citation>
    <scope>NUCLEOTIDE SEQUENCE [LARGE SCALE GENOMIC DNA]</scope>
    <source>
        <strain evidence="9">HN65</strain>
    </source>
</reference>
<evidence type="ECO:0000313" key="9">
    <source>
        <dbReference type="Proteomes" id="UP001354971"/>
    </source>
</evidence>
<dbReference type="PANTHER" id="PTHR12778">
    <property type="entry name" value="SOLUTE CARRIER FAMILY 33 ACETYL-COA TRANSPORTER -RELATED"/>
    <property type="match status" value="1"/>
</dbReference>
<keyword evidence="4 7" id="KW-0812">Transmembrane</keyword>
<feature type="transmembrane region" description="Helical" evidence="7">
    <location>
        <begin position="287"/>
        <end position="305"/>
    </location>
</feature>
<feature type="transmembrane region" description="Helical" evidence="7">
    <location>
        <begin position="342"/>
        <end position="365"/>
    </location>
</feature>
<feature type="transmembrane region" description="Helical" evidence="7">
    <location>
        <begin position="186"/>
        <end position="206"/>
    </location>
</feature>
<comment type="subcellular location">
    <subcellularLocation>
        <location evidence="1">Membrane</location>
        <topology evidence="1">Multi-pass membrane protein</topology>
    </subcellularLocation>
</comment>
<evidence type="ECO:0000256" key="3">
    <source>
        <dbReference type="ARBA" id="ARBA00022448"/>
    </source>
</evidence>
<dbReference type="Pfam" id="PF07690">
    <property type="entry name" value="MFS_1"/>
    <property type="match status" value="1"/>
</dbReference>
<dbReference type="NCBIfam" id="TIGR00901">
    <property type="entry name" value="2A0125"/>
    <property type="match status" value="1"/>
</dbReference>
<gene>
    <name evidence="8" type="ORF">V0U79_09870</name>
</gene>
<evidence type="ECO:0000256" key="7">
    <source>
        <dbReference type="SAM" id="Phobius"/>
    </source>
</evidence>
<feature type="transmembrane region" description="Helical" evidence="7">
    <location>
        <begin position="121"/>
        <end position="139"/>
    </location>
</feature>